<evidence type="ECO:0000256" key="5">
    <source>
        <dbReference type="ARBA" id="ARBA00023014"/>
    </source>
</evidence>
<feature type="domain" description="4Fe-4S ferredoxin-type" evidence="6">
    <location>
        <begin position="1"/>
        <end position="30"/>
    </location>
</feature>
<organism evidence="7 8">
    <name type="scientific">Algivirga pacifica</name>
    <dbReference type="NCBI Taxonomy" id="1162670"/>
    <lineage>
        <taxon>Bacteria</taxon>
        <taxon>Pseudomonadati</taxon>
        <taxon>Bacteroidota</taxon>
        <taxon>Cytophagia</taxon>
        <taxon>Cytophagales</taxon>
        <taxon>Flammeovirgaceae</taxon>
        <taxon>Algivirga</taxon>
    </lineage>
</organism>
<dbReference type="InterPro" id="IPR017896">
    <property type="entry name" value="4Fe4S_Fe-S-bd"/>
</dbReference>
<evidence type="ECO:0000259" key="6">
    <source>
        <dbReference type="PROSITE" id="PS51379"/>
    </source>
</evidence>
<evidence type="ECO:0000313" key="7">
    <source>
        <dbReference type="EMBL" id="GAA4839106.1"/>
    </source>
</evidence>
<protein>
    <recommendedName>
        <fullName evidence="6">4Fe-4S ferredoxin-type domain-containing protein</fullName>
    </recommendedName>
</protein>
<comment type="caution">
    <text evidence="7">The sequence shown here is derived from an EMBL/GenBank/DDBJ whole genome shotgun (WGS) entry which is preliminary data.</text>
</comment>
<keyword evidence="4" id="KW-0408">Iron</keyword>
<dbReference type="PANTHER" id="PTHR36923:SF3">
    <property type="entry name" value="FERREDOXIN"/>
    <property type="match status" value="1"/>
</dbReference>
<keyword evidence="1" id="KW-0813">Transport</keyword>
<keyword evidence="5" id="KW-0411">Iron-sulfur</keyword>
<accession>A0ABP9DIZ6</accession>
<keyword evidence="8" id="KW-1185">Reference proteome</keyword>
<dbReference type="InterPro" id="IPR051269">
    <property type="entry name" value="Fe-S_cluster_ET"/>
</dbReference>
<evidence type="ECO:0000256" key="2">
    <source>
        <dbReference type="ARBA" id="ARBA00022723"/>
    </source>
</evidence>
<dbReference type="SUPFAM" id="SSF54862">
    <property type="entry name" value="4Fe-4S ferredoxins"/>
    <property type="match status" value="1"/>
</dbReference>
<sequence>MITIIQQRDKCIGCNYCVELAPNRWQMSRKDGKSVLLGAQNKKGFWNIKVGDEELEENERAAEACPVNIIQIR</sequence>
<dbReference type="EMBL" id="BAABJX010000036">
    <property type="protein sequence ID" value="GAA4839106.1"/>
    <property type="molecule type" value="Genomic_DNA"/>
</dbReference>
<dbReference type="PROSITE" id="PS51379">
    <property type="entry name" value="4FE4S_FER_2"/>
    <property type="match status" value="1"/>
</dbReference>
<reference evidence="8" key="1">
    <citation type="journal article" date="2019" name="Int. J. Syst. Evol. Microbiol.">
        <title>The Global Catalogue of Microorganisms (GCM) 10K type strain sequencing project: providing services to taxonomists for standard genome sequencing and annotation.</title>
        <authorList>
            <consortium name="The Broad Institute Genomics Platform"/>
            <consortium name="The Broad Institute Genome Sequencing Center for Infectious Disease"/>
            <person name="Wu L."/>
            <person name="Ma J."/>
        </authorList>
    </citation>
    <scope>NUCLEOTIDE SEQUENCE [LARGE SCALE GENOMIC DNA]</scope>
    <source>
        <strain evidence="8">JCM 18326</strain>
    </source>
</reference>
<evidence type="ECO:0000256" key="3">
    <source>
        <dbReference type="ARBA" id="ARBA00022982"/>
    </source>
</evidence>
<dbReference type="RefSeq" id="WP_345372363.1">
    <property type="nucleotide sequence ID" value="NZ_BAABJX010000036.1"/>
</dbReference>
<dbReference type="Pfam" id="PF13459">
    <property type="entry name" value="Fer4_15"/>
    <property type="match status" value="1"/>
</dbReference>
<proteinExistence type="predicted"/>
<evidence type="ECO:0000256" key="1">
    <source>
        <dbReference type="ARBA" id="ARBA00022448"/>
    </source>
</evidence>
<evidence type="ECO:0000256" key="4">
    <source>
        <dbReference type="ARBA" id="ARBA00023004"/>
    </source>
</evidence>
<gene>
    <name evidence="7" type="ORF">GCM10023331_25440</name>
</gene>
<name>A0ABP9DIZ6_9BACT</name>
<dbReference type="Gene3D" id="3.30.70.20">
    <property type="match status" value="1"/>
</dbReference>
<dbReference type="PANTHER" id="PTHR36923">
    <property type="entry name" value="FERREDOXIN"/>
    <property type="match status" value="1"/>
</dbReference>
<keyword evidence="2" id="KW-0479">Metal-binding</keyword>
<evidence type="ECO:0000313" key="8">
    <source>
        <dbReference type="Proteomes" id="UP001500298"/>
    </source>
</evidence>
<keyword evidence="3" id="KW-0249">Electron transport</keyword>
<dbReference type="Proteomes" id="UP001500298">
    <property type="component" value="Unassembled WGS sequence"/>
</dbReference>